<feature type="domain" description="Carbohydrate kinase PfkB" evidence="11">
    <location>
        <begin position="29"/>
        <end position="323"/>
    </location>
</feature>
<dbReference type="InterPro" id="IPR002139">
    <property type="entry name" value="Ribo/fructo_kinase"/>
</dbReference>
<comment type="subcellular location">
    <subcellularLocation>
        <location evidence="9">Cytoplasm</location>
    </subcellularLocation>
    <subcellularLocation>
        <location evidence="9">Nucleus</location>
    </subcellularLocation>
</comment>
<keyword evidence="9" id="KW-0963">Cytoplasm</keyword>
<dbReference type="PANTHER" id="PTHR10584">
    <property type="entry name" value="SUGAR KINASE"/>
    <property type="match status" value="1"/>
</dbReference>
<comment type="pathway">
    <text evidence="9">Carbohydrate metabolism; D-ribose degradation; D-ribose 5-phosphate from beta-D-ribopyranose: step 2/2.</text>
</comment>
<dbReference type="AlphaFoldDB" id="A0A9C6WG52"/>
<dbReference type="InterPro" id="IPR011611">
    <property type="entry name" value="PfkB_dom"/>
</dbReference>
<keyword evidence="5 9" id="KW-0067">ATP-binding</keyword>
<feature type="region of interest" description="Disordered" evidence="10">
    <location>
        <begin position="351"/>
        <end position="451"/>
    </location>
</feature>
<keyword evidence="6 9" id="KW-0460">Magnesium</keyword>
<dbReference type="Gene3D" id="3.40.1190.20">
    <property type="match status" value="1"/>
</dbReference>
<evidence type="ECO:0000256" key="6">
    <source>
        <dbReference type="ARBA" id="ARBA00022842"/>
    </source>
</evidence>
<feature type="compositionally biased region" description="Polar residues" evidence="10">
    <location>
        <begin position="435"/>
        <end position="445"/>
    </location>
</feature>
<feature type="binding site" evidence="9">
    <location>
        <position position="316"/>
    </location>
    <ligand>
        <name>K(+)</name>
        <dbReference type="ChEBI" id="CHEBI:29103"/>
    </ligand>
</feature>
<proteinExistence type="inferred from homology"/>
<feature type="binding site" evidence="9">
    <location>
        <position position="166"/>
    </location>
    <ligand>
        <name>substrate</name>
    </ligand>
</feature>
<dbReference type="GO" id="GO:0004747">
    <property type="term" value="F:ribokinase activity"/>
    <property type="evidence" value="ECO:0007669"/>
    <property type="project" value="UniProtKB-UniRule"/>
</dbReference>
<feature type="active site" description="Proton acceptor" evidence="9">
    <location>
        <position position="281"/>
    </location>
</feature>
<evidence type="ECO:0000313" key="12">
    <source>
        <dbReference type="Proteomes" id="UP000515160"/>
    </source>
</evidence>
<feature type="binding site" evidence="9">
    <location>
        <begin position="37"/>
        <end position="39"/>
    </location>
    <ligand>
        <name>substrate</name>
    </ligand>
</feature>
<evidence type="ECO:0000256" key="8">
    <source>
        <dbReference type="ARBA" id="ARBA00023277"/>
    </source>
</evidence>
<feature type="binding site" evidence="9">
    <location>
        <begin position="280"/>
        <end position="281"/>
    </location>
    <ligand>
        <name>ATP</name>
        <dbReference type="ChEBI" id="CHEBI:30616"/>
    </ligand>
</feature>
<dbReference type="PRINTS" id="PR00990">
    <property type="entry name" value="RIBOKINASE"/>
</dbReference>
<feature type="binding site" evidence="9">
    <location>
        <position position="275"/>
    </location>
    <ligand>
        <name>K(+)</name>
        <dbReference type="ChEBI" id="CHEBI:29103"/>
    </ligand>
</feature>
<dbReference type="GO" id="GO:0005634">
    <property type="term" value="C:nucleus"/>
    <property type="evidence" value="ECO:0007669"/>
    <property type="project" value="UniProtKB-SubCell"/>
</dbReference>
<dbReference type="InterPro" id="IPR029056">
    <property type="entry name" value="Ribokinase-like"/>
</dbReference>
<keyword evidence="3 9" id="KW-0547">Nucleotide-binding</keyword>
<dbReference type="InterPro" id="IPR011877">
    <property type="entry name" value="Ribokinase"/>
</dbReference>
<feature type="compositionally biased region" description="Basic and acidic residues" evidence="10">
    <location>
        <begin position="351"/>
        <end position="371"/>
    </location>
</feature>
<name>A0A9C6WG52_DROAB</name>
<dbReference type="Pfam" id="PF00294">
    <property type="entry name" value="PfkB"/>
    <property type="match status" value="1"/>
</dbReference>
<dbReference type="OrthoDB" id="415590at2759"/>
<comment type="cofactor">
    <cofactor evidence="9">
        <name>Mg(2+)</name>
        <dbReference type="ChEBI" id="CHEBI:18420"/>
    </cofactor>
    <text evidence="9">Requires a divalent cation, most likely magnesium in vivo, as an electrophilic catalyst to aid phosphoryl group transfer. It is the chelate of the metal and the nucleotide that is the actual substrate.</text>
</comment>
<comment type="catalytic activity">
    <reaction evidence="9">
        <text>D-ribose + ATP = D-ribose 5-phosphate + ADP + H(+)</text>
        <dbReference type="Rhea" id="RHEA:13697"/>
        <dbReference type="ChEBI" id="CHEBI:15378"/>
        <dbReference type="ChEBI" id="CHEBI:30616"/>
        <dbReference type="ChEBI" id="CHEBI:47013"/>
        <dbReference type="ChEBI" id="CHEBI:78346"/>
        <dbReference type="ChEBI" id="CHEBI:456216"/>
        <dbReference type="EC" id="2.7.1.15"/>
    </reaction>
</comment>
<evidence type="ECO:0000256" key="1">
    <source>
        <dbReference type="ARBA" id="ARBA00022679"/>
    </source>
</evidence>
<dbReference type="CDD" id="cd01174">
    <property type="entry name" value="ribokinase"/>
    <property type="match status" value="1"/>
</dbReference>
<feature type="binding site" evidence="9">
    <location>
        <position position="277"/>
    </location>
    <ligand>
        <name>K(+)</name>
        <dbReference type="ChEBI" id="CHEBI:29103"/>
    </ligand>
</feature>
<accession>A0A9C6WG52</accession>
<dbReference type="RefSeq" id="XP_051858402.1">
    <property type="nucleotide sequence ID" value="XM_052002442.1"/>
</dbReference>
<evidence type="ECO:0000256" key="9">
    <source>
        <dbReference type="HAMAP-Rule" id="MF_03215"/>
    </source>
</evidence>
<dbReference type="SUPFAM" id="SSF53613">
    <property type="entry name" value="Ribokinase-like"/>
    <property type="match status" value="1"/>
</dbReference>
<evidence type="ECO:0000256" key="2">
    <source>
        <dbReference type="ARBA" id="ARBA00022723"/>
    </source>
</evidence>
<keyword evidence="8 9" id="KW-0119">Carbohydrate metabolism</keyword>
<evidence type="ECO:0000256" key="4">
    <source>
        <dbReference type="ARBA" id="ARBA00022777"/>
    </source>
</evidence>
<dbReference type="GeneID" id="117563856"/>
<comment type="caution">
    <text evidence="9">Lacks conserved residue(s) required for the propagation of feature annotation.</text>
</comment>
<comment type="activity regulation">
    <text evidence="9">Activated by a monovalent cation that binds near, but not in, the active site. The most likely occupant of the site in vivo is potassium. Ion binding induces a conformational change that may alter substrate affinity.</text>
</comment>
<comment type="function">
    <text evidence="9">Catalyzes the phosphorylation of ribose at O-5 in a reaction requiring ATP and magnesium. The resulting D-ribose-5-phosphate can then be used either for sythesis of nucleotides, histidine, and tryptophan, or as a component of the pentose phosphate pathway.</text>
</comment>
<evidence type="ECO:0000256" key="5">
    <source>
        <dbReference type="ARBA" id="ARBA00022840"/>
    </source>
</evidence>
<dbReference type="EC" id="2.7.1.15" evidence="9"/>
<sequence length="515" mass="54926">MSRTRKGAHPQPQTTEQPPPPPKDNGPIEVLVFGSINMDYITYLNELPKPGETLQAMYREQCFGGKGANQCMAAAKLGANCALIAKLGQDDLGSIYYEYLQQMGINTDYVEQLEGVETGIAQINVDDNAENTIVVLPGANQRLNSKDVSAAKKLFKTAKVLLCQLETNHKAVLCALKLFKGVSILNAAPAMKDMPPELIQAASILCVNEVEAAQLTDREDIKTLQDAKAAAGELLEKGAQSVIITMGALGAVHLSQSDPKYCIHCPAAPVRYLADTSGAGDAFLGSLAYHILRFPNLNPESHIYAANICAAYSVGHRGTQPSFPGSEIAQDDLCHIYPNFCVIPEETEEEATLRKKQETEAAKAKETETAAKPEAAPAPVAAATPEPEPTPAPVAVAEEPPTAAAPVPAPALVPTPNPILAASPEQAPMRGSIATPRTSSNQTAQPKRVSLDTREVAATMPAARVAQRATEVAAAMVSSQATQRTKEVTAHVVPGRIMHKPRKVQVQKRPIPNRK</sequence>
<evidence type="ECO:0000313" key="13">
    <source>
        <dbReference type="RefSeq" id="XP_051858402.1"/>
    </source>
</evidence>
<feature type="binding site" evidence="9">
    <location>
        <position position="307"/>
    </location>
    <ligand>
        <name>ATP</name>
        <dbReference type="ChEBI" id="CHEBI:30616"/>
    </ligand>
</feature>
<feature type="binding site" evidence="9">
    <location>
        <begin position="65"/>
        <end position="69"/>
    </location>
    <ligand>
        <name>substrate</name>
    </ligand>
</feature>
<dbReference type="PANTHER" id="PTHR10584:SF166">
    <property type="entry name" value="RIBOKINASE"/>
    <property type="match status" value="1"/>
</dbReference>
<feature type="region of interest" description="Disordered" evidence="10">
    <location>
        <begin position="1"/>
        <end position="27"/>
    </location>
</feature>
<keyword evidence="2 9" id="KW-0479">Metal-binding</keyword>
<keyword evidence="1 9" id="KW-0808">Transferase</keyword>
<dbReference type="GO" id="GO:0005829">
    <property type="term" value="C:cytosol"/>
    <property type="evidence" value="ECO:0007669"/>
    <property type="project" value="TreeGrafter"/>
</dbReference>
<feature type="compositionally biased region" description="Pro residues" evidence="10">
    <location>
        <begin position="407"/>
        <end position="417"/>
    </location>
</feature>
<feature type="compositionally biased region" description="Low complexity" evidence="10">
    <location>
        <begin position="393"/>
        <end position="406"/>
    </location>
</feature>
<feature type="binding site" evidence="9">
    <location>
        <begin position="245"/>
        <end position="250"/>
    </location>
    <ligand>
        <name>ATP</name>
        <dbReference type="ChEBI" id="CHEBI:30616"/>
    </ligand>
</feature>
<feature type="binding site" evidence="9">
    <location>
        <position position="208"/>
    </location>
    <ligand>
        <name>ATP</name>
        <dbReference type="ChEBI" id="CHEBI:30616"/>
    </ligand>
</feature>
<evidence type="ECO:0000256" key="7">
    <source>
        <dbReference type="ARBA" id="ARBA00022958"/>
    </source>
</evidence>
<keyword evidence="7 9" id="KW-0630">Potassium</keyword>
<evidence type="ECO:0000259" key="11">
    <source>
        <dbReference type="Pfam" id="PF00294"/>
    </source>
</evidence>
<feature type="binding site" evidence="9">
    <location>
        <position position="281"/>
    </location>
    <ligand>
        <name>substrate</name>
    </ligand>
</feature>
<dbReference type="HAMAP" id="MF_01987">
    <property type="entry name" value="Ribokinase"/>
    <property type="match status" value="1"/>
</dbReference>
<feature type="binding site" evidence="9">
    <location>
        <position position="313"/>
    </location>
    <ligand>
        <name>K(+)</name>
        <dbReference type="ChEBI" id="CHEBI:29103"/>
    </ligand>
</feature>
<gene>
    <name evidence="13" type="primary">LOC117563856</name>
</gene>
<protein>
    <recommendedName>
        <fullName evidence="9">Ribokinase</fullName>
        <shortName evidence="9">RK</shortName>
        <ecNumber evidence="9">2.7.1.15</ecNumber>
    </recommendedName>
</protein>
<comment type="similarity">
    <text evidence="9">Belongs to the carbohydrate kinase PfkB family. Ribokinase subfamily.</text>
</comment>
<feature type="compositionally biased region" description="Low complexity" evidence="10">
    <location>
        <begin position="372"/>
        <end position="385"/>
    </location>
</feature>
<dbReference type="GO" id="GO:0019303">
    <property type="term" value="P:D-ribose catabolic process"/>
    <property type="evidence" value="ECO:0007669"/>
    <property type="project" value="UniProtKB-UniRule"/>
</dbReference>
<dbReference type="Proteomes" id="UP000515160">
    <property type="component" value="Chromosome 2L"/>
</dbReference>
<dbReference type="GO" id="GO:0005524">
    <property type="term" value="F:ATP binding"/>
    <property type="evidence" value="ECO:0007669"/>
    <property type="project" value="UniProtKB-UniRule"/>
</dbReference>
<keyword evidence="9" id="KW-0539">Nucleus</keyword>
<keyword evidence="12" id="KW-1185">Reference proteome</keyword>
<evidence type="ECO:0000256" key="10">
    <source>
        <dbReference type="SAM" id="MobiDB-lite"/>
    </source>
</evidence>
<organism evidence="12 13">
    <name type="scientific">Drosophila albomicans</name>
    <name type="common">Fruit fly</name>
    <dbReference type="NCBI Taxonomy" id="7291"/>
    <lineage>
        <taxon>Eukaryota</taxon>
        <taxon>Metazoa</taxon>
        <taxon>Ecdysozoa</taxon>
        <taxon>Arthropoda</taxon>
        <taxon>Hexapoda</taxon>
        <taxon>Insecta</taxon>
        <taxon>Pterygota</taxon>
        <taxon>Neoptera</taxon>
        <taxon>Endopterygota</taxon>
        <taxon>Diptera</taxon>
        <taxon>Brachycera</taxon>
        <taxon>Muscomorpha</taxon>
        <taxon>Ephydroidea</taxon>
        <taxon>Drosophilidae</taxon>
        <taxon>Drosophila</taxon>
    </lineage>
</organism>
<dbReference type="GO" id="GO:0046872">
    <property type="term" value="F:metal ion binding"/>
    <property type="evidence" value="ECO:0007669"/>
    <property type="project" value="UniProtKB-KW"/>
</dbReference>
<reference evidence="13" key="1">
    <citation type="submission" date="2025-08" db="UniProtKB">
        <authorList>
            <consortium name="RefSeq"/>
        </authorList>
    </citation>
    <scope>IDENTIFICATION</scope>
    <source>
        <strain evidence="13">15112-1751.03</strain>
        <tissue evidence="13">Whole Adult</tissue>
    </source>
</reference>
<feature type="binding site" evidence="9">
    <location>
        <position position="318"/>
    </location>
    <ligand>
        <name>K(+)</name>
        <dbReference type="ChEBI" id="CHEBI:29103"/>
    </ligand>
</feature>
<feature type="binding site" evidence="9">
    <location>
        <position position="322"/>
    </location>
    <ligand>
        <name>K(+)</name>
        <dbReference type="ChEBI" id="CHEBI:29103"/>
    </ligand>
</feature>
<comment type="subunit">
    <text evidence="9">Homodimer.</text>
</comment>
<evidence type="ECO:0000256" key="3">
    <source>
        <dbReference type="ARBA" id="ARBA00022741"/>
    </source>
</evidence>
<keyword evidence="4 9" id="KW-0418">Kinase</keyword>